<organism evidence="4">
    <name type="scientific">Hemiselmis andersenii</name>
    <name type="common">Cryptophyte alga</name>
    <dbReference type="NCBI Taxonomy" id="464988"/>
    <lineage>
        <taxon>Eukaryota</taxon>
        <taxon>Cryptophyceae</taxon>
        <taxon>Cryptomonadales</taxon>
        <taxon>Hemiselmidaceae</taxon>
        <taxon>Hemiselmis</taxon>
    </lineage>
</organism>
<dbReference type="GO" id="GO:0005737">
    <property type="term" value="C:cytoplasm"/>
    <property type="evidence" value="ECO:0007669"/>
    <property type="project" value="TreeGrafter"/>
</dbReference>
<dbReference type="InterPro" id="IPR018203">
    <property type="entry name" value="GDP_dissociation_inhibitor"/>
</dbReference>
<dbReference type="GO" id="GO:0016192">
    <property type="term" value="P:vesicle-mediated transport"/>
    <property type="evidence" value="ECO:0007669"/>
    <property type="project" value="TreeGrafter"/>
</dbReference>
<dbReference type="FunFam" id="1.10.405.10:FF:000001">
    <property type="entry name" value="Rab GDP dissociation inhibitor"/>
    <property type="match status" value="1"/>
</dbReference>
<dbReference type="EMBL" id="HBFK01040504">
    <property type="protein sequence ID" value="CAD8758109.1"/>
    <property type="molecule type" value="Transcribed_RNA"/>
</dbReference>
<dbReference type="Gene3D" id="1.10.405.10">
    <property type="entry name" value="Guanine Nucleotide Dissociation Inhibitor, domain 1"/>
    <property type="match status" value="1"/>
</dbReference>
<dbReference type="Gene3D" id="3.50.50.60">
    <property type="entry name" value="FAD/NAD(P)-binding domain"/>
    <property type="match status" value="1"/>
</dbReference>
<dbReference type="InterPro" id="IPR036188">
    <property type="entry name" value="FAD/NAD-bd_sf"/>
</dbReference>
<gene>
    <name evidence="4" type="ORF">HAND00432_LOCUS7048</name>
    <name evidence="3" type="ORF">HAND1043_LOCUS24623</name>
</gene>
<dbReference type="EMBL" id="HBFX01011904">
    <property type="protein sequence ID" value="CAD8952512.1"/>
    <property type="molecule type" value="Transcribed_RNA"/>
</dbReference>
<dbReference type="PRINTS" id="PR00892">
    <property type="entry name" value="RABGDI"/>
</dbReference>
<reference evidence="4" key="1">
    <citation type="submission" date="2021-01" db="EMBL/GenBank/DDBJ databases">
        <authorList>
            <person name="Corre E."/>
            <person name="Pelletier E."/>
            <person name="Niang G."/>
            <person name="Scheremetjew M."/>
            <person name="Finn R."/>
            <person name="Kale V."/>
            <person name="Holt S."/>
            <person name="Cochrane G."/>
            <person name="Meng A."/>
            <person name="Brown T."/>
            <person name="Cohen L."/>
        </authorList>
    </citation>
    <scope>NUCLEOTIDE SEQUENCE</scope>
    <source>
        <strain evidence="3">CCMP441</strain>
        <strain evidence="4">CCMP644</strain>
    </source>
</reference>
<dbReference type="GO" id="GO:0005093">
    <property type="term" value="F:Rab GDP-dissociation inhibitor activity"/>
    <property type="evidence" value="ECO:0007669"/>
    <property type="project" value="InterPro"/>
</dbReference>
<dbReference type="PANTHER" id="PTHR11787">
    <property type="entry name" value="RAB GDP-DISSOCIATION INHIBITOR"/>
    <property type="match status" value="1"/>
</dbReference>
<dbReference type="Gene3D" id="3.30.519.10">
    <property type="entry name" value="Guanine Nucleotide Dissociation Inhibitor, domain 2"/>
    <property type="match status" value="1"/>
</dbReference>
<accession>A0A6T8PH72</accession>
<dbReference type="InterPro" id="IPR000806">
    <property type="entry name" value="RabGDI"/>
</dbReference>
<protein>
    <recommendedName>
        <fullName evidence="2">Rab GDP dissociation inhibitor</fullName>
    </recommendedName>
</protein>
<dbReference type="SUPFAM" id="SSF54373">
    <property type="entry name" value="FAD-linked reductases, C-terminal domain"/>
    <property type="match status" value="1"/>
</dbReference>
<dbReference type="AlphaFoldDB" id="A0A6T8PH72"/>
<comment type="similarity">
    <text evidence="1 2">Belongs to the Rab GDI family.</text>
</comment>
<sequence length="488" mass="53606">MSDEAPEAPPPEEAPEAPKQKMVAMPDGTEMPALADGEYDAIVLGTGLKECIISGILSVDGKKVLHMDRNDYYGGESASVNLNQLFERFGAGTPNAALGNSRDYNIDLAPKFIMANGVLVKMLIMTGVNKYLEFKQVDGSYVVKDGKPNKVPATDTEALATPLVGFFEKRRLRKFVMYVDEYDEAKPATHQGHDLNKITCQELFAKFGLEKGTVDFIGHSLALYDNDKYLSQPAMEMIDRCKLYGESLARYGKSPYLYPLYGLGELPQAFARLAAVYGGTYMLHKPIDKIVYDSDGKAAGILSIGEDGKPAYAKCGLIVGDPTYFPDKTVNTQKVVRCIAILSHPITPGQEASAQVILPQNQIGRTNDIYVFCVSSGHCVAAQGKYIAFVSTVSTRDDFGSNLAKAANEELKEGLKLLGKVDSYFFDVYDVKEPKTDGVADKTFISRSYDPSSHFEKTTEDVMDMYQRIYGKPLDLSKTMVDLSADDE</sequence>
<dbReference type="GO" id="GO:0015031">
    <property type="term" value="P:protein transport"/>
    <property type="evidence" value="ECO:0007669"/>
    <property type="project" value="InterPro"/>
</dbReference>
<dbReference type="GO" id="GO:0007264">
    <property type="term" value="P:small GTPase-mediated signal transduction"/>
    <property type="evidence" value="ECO:0007669"/>
    <property type="project" value="InterPro"/>
</dbReference>
<proteinExistence type="inferred from homology"/>
<evidence type="ECO:0000256" key="1">
    <source>
        <dbReference type="ARBA" id="ARBA00005593"/>
    </source>
</evidence>
<dbReference type="PRINTS" id="PR00891">
    <property type="entry name" value="RABGDIREP"/>
</dbReference>
<evidence type="ECO:0000256" key="2">
    <source>
        <dbReference type="RuleBase" id="RU363124"/>
    </source>
</evidence>
<dbReference type="Pfam" id="PF00996">
    <property type="entry name" value="GDI"/>
    <property type="match status" value="1"/>
</dbReference>
<name>A0A6T8PH72_HEMAN</name>
<dbReference type="PANTHER" id="PTHR11787:SF8">
    <property type="entry name" value="RAB GDP DISSOCIATION INHIBITOR"/>
    <property type="match status" value="1"/>
</dbReference>
<evidence type="ECO:0000313" key="3">
    <source>
        <dbReference type="EMBL" id="CAD8758109.1"/>
    </source>
</evidence>
<dbReference type="SUPFAM" id="SSF51905">
    <property type="entry name" value="FAD/NAD(P)-binding domain"/>
    <property type="match status" value="2"/>
</dbReference>
<evidence type="ECO:0000313" key="4">
    <source>
        <dbReference type="EMBL" id="CAD8952512.1"/>
    </source>
</evidence>